<dbReference type="InterPro" id="IPR000594">
    <property type="entry name" value="ThiF_NAD_FAD-bd"/>
</dbReference>
<evidence type="ECO:0000256" key="6">
    <source>
        <dbReference type="ARBA" id="ARBA00022786"/>
    </source>
</evidence>
<reference evidence="10" key="2">
    <citation type="submission" date="2014-02" db="EMBL/GenBank/DDBJ databases">
        <title>Complete DNA sequence of /Kuraishia capsulata/ illustrates novel genomic features among budding yeasts (/Saccharomycotina/).</title>
        <authorList>
            <person name="Morales L."/>
            <person name="Noel B."/>
            <person name="Porcel B."/>
            <person name="Marcet-Houben M."/>
            <person name="Hullo M-F."/>
            <person name="Sacerdot C."/>
            <person name="Tekaia F."/>
            <person name="Leh-Louis V."/>
            <person name="Despons L."/>
            <person name="Khanna V."/>
            <person name="Aury J-M."/>
            <person name="Barbe V."/>
            <person name="Couloux A."/>
            <person name="Labadie K."/>
            <person name="Pelletier E."/>
            <person name="Souciet J-L."/>
            <person name="Boekhout T."/>
            <person name="Gabaldon T."/>
            <person name="Wincker P."/>
            <person name="Dujon B."/>
        </authorList>
    </citation>
    <scope>NUCLEOTIDE SEQUENCE</scope>
    <source>
        <strain evidence="10">CBS 1993</strain>
    </source>
</reference>
<evidence type="ECO:0000313" key="10">
    <source>
        <dbReference type="EMBL" id="CDK26560.1"/>
    </source>
</evidence>
<evidence type="ECO:0000256" key="7">
    <source>
        <dbReference type="ARBA" id="ARBA00023242"/>
    </source>
</evidence>
<dbReference type="InterPro" id="IPR035985">
    <property type="entry name" value="Ubiquitin-activating_enz"/>
</dbReference>
<evidence type="ECO:0000256" key="4">
    <source>
        <dbReference type="ARBA" id="ARBA00005673"/>
    </source>
</evidence>
<sequence length="355" mass="39944">MTDDKELSANEIALYDRQIRLWGLEAQTKLRNSKILVINLSSINVEVVKNLMLGGVGSLTIIDSTEVLQQDLNVNFFIDAAMVGQSKVNEVCMARIQELNPRVELKYSAEEWSTKESSWFKDFEIVVVSGLNKEETRKLNIITRENGVRLYTSGSHGLYGYLFVDLIQHDSQIKSKREGIAKKVGAINSVSQIVQVDGIVENDERVEVVTIRNNYRSFDEICKDGSVSADKFKEFFKSEKKLKKLVSPALPVIFGLLDFDSQHGKDLENIHIEADSLKEKALEACAHFQISQEIVKPEVVDELARQAYTEFQPVSAVIGGAIAQDVINMLGRREHPMNNFVVFEALASKMPVYVL</sequence>
<evidence type="ECO:0000256" key="3">
    <source>
        <dbReference type="ARBA" id="ARBA00004718"/>
    </source>
</evidence>
<dbReference type="InterPro" id="IPR045886">
    <property type="entry name" value="ThiF/MoeB/HesA"/>
</dbReference>
<dbReference type="InterPro" id="IPR000011">
    <property type="entry name" value="UBQ/SUMO-activ_enz_E1-like"/>
</dbReference>
<dbReference type="STRING" id="1382522.W6MVU8"/>
<comment type="pathway">
    <text evidence="3">Protein modification; protein sumoylation.</text>
</comment>
<dbReference type="GeneID" id="34519950"/>
<dbReference type="EMBL" id="HG793127">
    <property type="protein sequence ID" value="CDK26560.1"/>
    <property type="molecule type" value="Genomic_DNA"/>
</dbReference>
<dbReference type="PANTHER" id="PTHR10953:SF162">
    <property type="entry name" value="SUMO-ACTIVATING ENZYME SUBUNIT 1"/>
    <property type="match status" value="1"/>
</dbReference>
<accession>W6MVU8</accession>
<keyword evidence="7" id="KW-0539">Nucleus</keyword>
<dbReference type="GO" id="GO:0019948">
    <property type="term" value="F:SUMO activating enzyme activity"/>
    <property type="evidence" value="ECO:0007669"/>
    <property type="project" value="EnsemblFungi"/>
</dbReference>
<gene>
    <name evidence="10" type="ORF">KUCA_T00002532001</name>
</gene>
<evidence type="ECO:0000256" key="8">
    <source>
        <dbReference type="ARBA" id="ARBA00044354"/>
    </source>
</evidence>
<protein>
    <recommendedName>
        <fullName evidence="8">Ubiquitin-like 1-activating enzyme E1A</fullName>
    </recommendedName>
</protein>
<dbReference type="GO" id="GO:0016925">
    <property type="term" value="P:protein sumoylation"/>
    <property type="evidence" value="ECO:0007669"/>
    <property type="project" value="EnsemblFungi"/>
</dbReference>
<comment type="subcellular location">
    <subcellularLocation>
        <location evidence="2">Cytoplasm</location>
    </subcellularLocation>
    <subcellularLocation>
        <location evidence="1">Nucleus</location>
    </subcellularLocation>
</comment>
<dbReference type="OrthoDB" id="1708823at2759"/>
<dbReference type="PRINTS" id="PR01849">
    <property type="entry name" value="UBIQUITINACT"/>
</dbReference>
<keyword evidence="5" id="KW-0963">Cytoplasm</keyword>
<reference evidence="10" key="1">
    <citation type="submission" date="2013-12" db="EMBL/GenBank/DDBJ databases">
        <authorList>
            <person name="Genoscope - CEA"/>
        </authorList>
    </citation>
    <scope>NUCLEOTIDE SEQUENCE</scope>
    <source>
        <strain evidence="10">CBS 1993</strain>
    </source>
</reference>
<name>W6MVU8_9ASCO</name>
<organism evidence="10 11">
    <name type="scientific">Kuraishia capsulata CBS 1993</name>
    <dbReference type="NCBI Taxonomy" id="1382522"/>
    <lineage>
        <taxon>Eukaryota</taxon>
        <taxon>Fungi</taxon>
        <taxon>Dikarya</taxon>
        <taxon>Ascomycota</taxon>
        <taxon>Saccharomycotina</taxon>
        <taxon>Pichiomycetes</taxon>
        <taxon>Pichiales</taxon>
        <taxon>Pichiaceae</taxon>
        <taxon>Kuraishia</taxon>
    </lineage>
</organism>
<evidence type="ECO:0000256" key="1">
    <source>
        <dbReference type="ARBA" id="ARBA00004123"/>
    </source>
</evidence>
<comment type="similarity">
    <text evidence="4">Belongs to the ubiquitin-activating E1 family.</text>
</comment>
<evidence type="ECO:0000259" key="9">
    <source>
        <dbReference type="Pfam" id="PF00899"/>
    </source>
</evidence>
<dbReference type="Proteomes" id="UP000019384">
    <property type="component" value="Unassembled WGS sequence"/>
</dbReference>
<keyword evidence="11" id="KW-1185">Reference proteome</keyword>
<dbReference type="SUPFAM" id="SSF69572">
    <property type="entry name" value="Activating enzymes of the ubiquitin-like proteins"/>
    <property type="match status" value="1"/>
</dbReference>
<proteinExistence type="inferred from homology"/>
<dbReference type="AlphaFoldDB" id="W6MVU8"/>
<feature type="domain" description="THIF-type NAD/FAD binding fold" evidence="9">
    <location>
        <begin position="15"/>
        <end position="348"/>
    </location>
</feature>
<evidence type="ECO:0000256" key="2">
    <source>
        <dbReference type="ARBA" id="ARBA00004496"/>
    </source>
</evidence>
<dbReference type="GO" id="GO:0005829">
    <property type="term" value="C:cytosol"/>
    <property type="evidence" value="ECO:0007669"/>
    <property type="project" value="EnsemblFungi"/>
</dbReference>
<dbReference type="Pfam" id="PF00899">
    <property type="entry name" value="ThiF"/>
    <property type="match status" value="1"/>
</dbReference>
<dbReference type="PANTHER" id="PTHR10953">
    <property type="entry name" value="UBIQUITIN-ACTIVATING ENZYME E1"/>
    <property type="match status" value="1"/>
</dbReference>
<evidence type="ECO:0000256" key="5">
    <source>
        <dbReference type="ARBA" id="ARBA00022490"/>
    </source>
</evidence>
<keyword evidence="6" id="KW-0833">Ubl conjugation pathway</keyword>
<dbReference type="HOGENOM" id="CLU_002556_4_1_1"/>
<dbReference type="Gene3D" id="3.40.50.720">
    <property type="entry name" value="NAD(P)-binding Rossmann-like Domain"/>
    <property type="match status" value="1"/>
</dbReference>
<evidence type="ECO:0000313" key="11">
    <source>
        <dbReference type="Proteomes" id="UP000019384"/>
    </source>
</evidence>
<dbReference type="RefSeq" id="XP_022458562.1">
    <property type="nucleotide sequence ID" value="XM_022602792.1"/>
</dbReference>
<dbReference type="GO" id="GO:0031510">
    <property type="term" value="C:SUMO activating enzyme complex"/>
    <property type="evidence" value="ECO:0007669"/>
    <property type="project" value="EnsemblFungi"/>
</dbReference>